<comment type="caution">
    <text evidence="1">The sequence shown here is derived from an EMBL/GenBank/DDBJ whole genome shotgun (WGS) entry which is preliminary data.</text>
</comment>
<reference evidence="1" key="1">
    <citation type="submission" date="2020-10" db="EMBL/GenBank/DDBJ databases">
        <authorList>
            <person name="Gilroy R."/>
        </authorList>
    </citation>
    <scope>NUCLEOTIDE SEQUENCE</scope>
    <source>
        <strain evidence="1">ChiSjej6B24-2974</strain>
    </source>
</reference>
<proteinExistence type="predicted"/>
<evidence type="ECO:0000313" key="2">
    <source>
        <dbReference type="Proteomes" id="UP000824260"/>
    </source>
</evidence>
<organism evidence="1 2">
    <name type="scientific">Candidatus Pullichristensenella stercorigallinarum</name>
    <dbReference type="NCBI Taxonomy" id="2840909"/>
    <lineage>
        <taxon>Bacteria</taxon>
        <taxon>Bacillati</taxon>
        <taxon>Bacillota</taxon>
        <taxon>Clostridia</taxon>
        <taxon>Candidatus Pullichristensenella</taxon>
    </lineage>
</organism>
<accession>A0A9D0ZPE7</accession>
<dbReference type="AlphaFoldDB" id="A0A9D0ZPE7"/>
<protein>
    <submittedName>
        <fullName evidence="1">Uncharacterized protein</fullName>
    </submittedName>
</protein>
<evidence type="ECO:0000313" key="1">
    <source>
        <dbReference type="EMBL" id="HIQ84133.1"/>
    </source>
</evidence>
<name>A0A9D0ZPE7_9FIRM</name>
<dbReference type="Proteomes" id="UP000824260">
    <property type="component" value="Unassembled WGS sequence"/>
</dbReference>
<dbReference type="EMBL" id="DVFZ01000128">
    <property type="protein sequence ID" value="HIQ84133.1"/>
    <property type="molecule type" value="Genomic_DNA"/>
</dbReference>
<sequence length="65" mass="7280">MAKETRVLEMDAYEYGVVLNALANYRNDALAKGRTTDLIDEVLLKAIAAPRKGKIRCKAGKERTR</sequence>
<reference evidence="1" key="2">
    <citation type="journal article" date="2021" name="PeerJ">
        <title>Extensive microbial diversity within the chicken gut microbiome revealed by metagenomics and culture.</title>
        <authorList>
            <person name="Gilroy R."/>
            <person name="Ravi A."/>
            <person name="Getino M."/>
            <person name="Pursley I."/>
            <person name="Horton D.L."/>
            <person name="Alikhan N.F."/>
            <person name="Baker D."/>
            <person name="Gharbi K."/>
            <person name="Hall N."/>
            <person name="Watson M."/>
            <person name="Adriaenssens E.M."/>
            <person name="Foster-Nyarko E."/>
            <person name="Jarju S."/>
            <person name="Secka A."/>
            <person name="Antonio M."/>
            <person name="Oren A."/>
            <person name="Chaudhuri R.R."/>
            <person name="La Ragione R."/>
            <person name="Hildebrand F."/>
            <person name="Pallen M.J."/>
        </authorList>
    </citation>
    <scope>NUCLEOTIDE SEQUENCE</scope>
    <source>
        <strain evidence="1">ChiSjej6B24-2974</strain>
    </source>
</reference>
<gene>
    <name evidence="1" type="ORF">IAA52_13670</name>
</gene>